<proteinExistence type="predicted"/>
<accession>A0ABT0A1S4</accession>
<sequence>MQLLVNIDVADLADAVRFYGAAFGLAPVRRFGDDGVELGGMQTPVFLLRKPQGSAAAADSERDYARHWTPIHCDVVVDDLDAALVRAIAAGAVQEGVTREAAWGRIVQVADPFGHGWCLLQFHGRGYDEIATA</sequence>
<reference evidence="2 3" key="1">
    <citation type="submission" date="2022-03" db="EMBL/GenBank/DDBJ databases">
        <title>Luteimonas soily sp. nov., a novel bacterium isolated from the soil.</title>
        <authorList>
            <person name="Zhang X."/>
        </authorList>
    </citation>
    <scope>NUCLEOTIDE SEQUENCE [LARGE SCALE GENOMIC DNA]</scope>
    <source>
        <strain evidence="2 3">50</strain>
    </source>
</reference>
<feature type="domain" description="VOC" evidence="1">
    <location>
        <begin position="1"/>
        <end position="122"/>
    </location>
</feature>
<dbReference type="EMBL" id="JALGCL010000001">
    <property type="protein sequence ID" value="MCJ0824929.1"/>
    <property type="molecule type" value="Genomic_DNA"/>
</dbReference>
<gene>
    <name evidence="2" type="ORF">MQC88_02965</name>
</gene>
<evidence type="ECO:0000259" key="1">
    <source>
        <dbReference type="PROSITE" id="PS51819"/>
    </source>
</evidence>
<protein>
    <submittedName>
        <fullName evidence="2">VOC family protein</fullName>
    </submittedName>
</protein>
<dbReference type="InterPro" id="IPR041581">
    <property type="entry name" value="Glyoxalase_6"/>
</dbReference>
<comment type="caution">
    <text evidence="2">The sequence shown here is derived from an EMBL/GenBank/DDBJ whole genome shotgun (WGS) entry which is preliminary data.</text>
</comment>
<organism evidence="2 3">
    <name type="scientific">Cognatiluteimonas sedimenti</name>
    <dbReference type="NCBI Taxonomy" id="2927791"/>
    <lineage>
        <taxon>Bacteria</taxon>
        <taxon>Pseudomonadati</taxon>
        <taxon>Pseudomonadota</taxon>
        <taxon>Gammaproteobacteria</taxon>
        <taxon>Lysobacterales</taxon>
        <taxon>Lysobacteraceae</taxon>
        <taxon>Cognatiluteimonas</taxon>
    </lineage>
</organism>
<dbReference type="RefSeq" id="WP_243319101.1">
    <property type="nucleotide sequence ID" value="NZ_JALGCL010000001.1"/>
</dbReference>
<name>A0ABT0A1S4_9GAMM</name>
<dbReference type="Proteomes" id="UP001165423">
    <property type="component" value="Unassembled WGS sequence"/>
</dbReference>
<dbReference type="Pfam" id="PF18029">
    <property type="entry name" value="Glyoxalase_6"/>
    <property type="match status" value="1"/>
</dbReference>
<dbReference type="InterPro" id="IPR029068">
    <property type="entry name" value="Glyas_Bleomycin-R_OHBP_Dase"/>
</dbReference>
<dbReference type="PANTHER" id="PTHR34109">
    <property type="entry name" value="BNAUNNG04460D PROTEIN-RELATED"/>
    <property type="match status" value="1"/>
</dbReference>
<dbReference type="PANTHER" id="PTHR34109:SF1">
    <property type="entry name" value="VOC DOMAIN-CONTAINING PROTEIN"/>
    <property type="match status" value="1"/>
</dbReference>
<dbReference type="PROSITE" id="PS51819">
    <property type="entry name" value="VOC"/>
    <property type="match status" value="1"/>
</dbReference>
<dbReference type="InterPro" id="IPR037523">
    <property type="entry name" value="VOC_core"/>
</dbReference>
<dbReference type="SUPFAM" id="SSF54593">
    <property type="entry name" value="Glyoxalase/Bleomycin resistance protein/Dihydroxybiphenyl dioxygenase"/>
    <property type="match status" value="1"/>
</dbReference>
<evidence type="ECO:0000313" key="2">
    <source>
        <dbReference type="EMBL" id="MCJ0824929.1"/>
    </source>
</evidence>
<evidence type="ECO:0000313" key="3">
    <source>
        <dbReference type="Proteomes" id="UP001165423"/>
    </source>
</evidence>
<keyword evidence="3" id="KW-1185">Reference proteome</keyword>
<dbReference type="Gene3D" id="3.10.180.10">
    <property type="entry name" value="2,3-Dihydroxybiphenyl 1,2-Dioxygenase, domain 1"/>
    <property type="match status" value="1"/>
</dbReference>